<feature type="transmembrane region" description="Helical" evidence="3">
    <location>
        <begin position="229"/>
        <end position="251"/>
    </location>
</feature>
<evidence type="ECO:0000313" key="4">
    <source>
        <dbReference type="EMBL" id="KAK4256094.1"/>
    </source>
</evidence>
<dbReference type="AlphaFoldDB" id="A0AAE1IUD9"/>
<dbReference type="Gene3D" id="1.25.40.20">
    <property type="entry name" value="Ankyrin repeat-containing domain"/>
    <property type="match status" value="1"/>
</dbReference>
<proteinExistence type="predicted"/>
<keyword evidence="5" id="KW-1185">Reference proteome</keyword>
<dbReference type="EMBL" id="JAWXYG010000013">
    <property type="protein sequence ID" value="KAK4256094.1"/>
    <property type="molecule type" value="Genomic_DNA"/>
</dbReference>
<dbReference type="Pfam" id="PF12796">
    <property type="entry name" value="Ank_2"/>
    <property type="match status" value="1"/>
</dbReference>
<feature type="region of interest" description="Disordered" evidence="2">
    <location>
        <begin position="276"/>
        <end position="322"/>
    </location>
</feature>
<dbReference type="InterPro" id="IPR002110">
    <property type="entry name" value="Ankyrin_rpt"/>
</dbReference>
<dbReference type="GO" id="GO:0005886">
    <property type="term" value="C:plasma membrane"/>
    <property type="evidence" value="ECO:0007669"/>
    <property type="project" value="UniProtKB-SubCell"/>
</dbReference>
<feature type="transmembrane region" description="Helical" evidence="3">
    <location>
        <begin position="202"/>
        <end position="222"/>
    </location>
</feature>
<protein>
    <recommendedName>
        <fullName evidence="6">PGG domain-containing protein</fullName>
    </recommendedName>
</protein>
<gene>
    <name evidence="4" type="ORF">QN277_009007</name>
</gene>
<feature type="compositionally biased region" description="Basic and acidic residues" evidence="2">
    <location>
        <begin position="312"/>
        <end position="322"/>
    </location>
</feature>
<organism evidence="4 5">
    <name type="scientific">Acacia crassicarpa</name>
    <name type="common">northern wattle</name>
    <dbReference type="NCBI Taxonomy" id="499986"/>
    <lineage>
        <taxon>Eukaryota</taxon>
        <taxon>Viridiplantae</taxon>
        <taxon>Streptophyta</taxon>
        <taxon>Embryophyta</taxon>
        <taxon>Tracheophyta</taxon>
        <taxon>Spermatophyta</taxon>
        <taxon>Magnoliopsida</taxon>
        <taxon>eudicotyledons</taxon>
        <taxon>Gunneridae</taxon>
        <taxon>Pentapetalae</taxon>
        <taxon>rosids</taxon>
        <taxon>fabids</taxon>
        <taxon>Fabales</taxon>
        <taxon>Fabaceae</taxon>
        <taxon>Caesalpinioideae</taxon>
        <taxon>mimosoid clade</taxon>
        <taxon>Acacieae</taxon>
        <taxon>Acacia</taxon>
    </lineage>
</organism>
<evidence type="ECO:0000313" key="5">
    <source>
        <dbReference type="Proteomes" id="UP001293593"/>
    </source>
</evidence>
<accession>A0AAE1IUD9</accession>
<sequence length="353" mass="39851">MIAAKNGVTEMVKEILRRFPFTVKDVNKEEKNIVLLAAEKRQTKLYQLLRDDHYDNTAFGQVDKDGNTALHLAAKPGINLNWQTTTMVEEFKWFQFVKNSVPSELWEIYNNEGKTAEEIFRDSYKDHMTSDRKWLDQTSQTCSVASTLVASMAFSNFAGENIKKKNDSSLVALSLSLTSTISFLAILAFRSQSLNFWNYVPFMLHIAILTMFGSIVALWMSLMLHGQSITTCAILGSPIAFLTIVSLPIFIGPTVMSMFNPVPPPNRNTTNAIQYRRPQKKENGVYKDQNPTPNPTSRAYDPIQDTIGSPDDTFKGQKDDGGFASFEKRHVRDGNPTQRCINKPNNTLCIEKL</sequence>
<evidence type="ECO:0008006" key="6">
    <source>
        <dbReference type="Google" id="ProtNLM"/>
    </source>
</evidence>
<reference evidence="4" key="1">
    <citation type="submission" date="2023-10" db="EMBL/GenBank/DDBJ databases">
        <title>Chromosome-level genome of the transformable northern wattle, Acacia crassicarpa.</title>
        <authorList>
            <person name="Massaro I."/>
            <person name="Sinha N.R."/>
            <person name="Poethig S."/>
            <person name="Leichty A.R."/>
        </authorList>
    </citation>
    <scope>NUCLEOTIDE SEQUENCE</scope>
    <source>
        <strain evidence="4">Acra3RX</strain>
        <tissue evidence="4">Leaf</tissue>
    </source>
</reference>
<keyword evidence="3" id="KW-1133">Transmembrane helix</keyword>
<keyword evidence="3" id="KW-0472">Membrane</keyword>
<evidence type="ECO:0000256" key="1">
    <source>
        <dbReference type="ARBA" id="ARBA00004413"/>
    </source>
</evidence>
<comment type="subcellular location">
    <subcellularLocation>
        <location evidence="1">Cell membrane</location>
        <topology evidence="1">Peripheral membrane protein</topology>
        <orientation evidence="1">Cytoplasmic side</orientation>
    </subcellularLocation>
</comment>
<dbReference type="PANTHER" id="PTHR24177:SF103">
    <property type="entry name" value="PGG DOMAIN-CONTAINING PROTEIN"/>
    <property type="match status" value="1"/>
</dbReference>
<keyword evidence="3" id="KW-0812">Transmembrane</keyword>
<dbReference type="InterPro" id="IPR036770">
    <property type="entry name" value="Ankyrin_rpt-contain_sf"/>
</dbReference>
<dbReference type="Proteomes" id="UP001293593">
    <property type="component" value="Unassembled WGS sequence"/>
</dbReference>
<evidence type="ECO:0000256" key="2">
    <source>
        <dbReference type="SAM" id="MobiDB-lite"/>
    </source>
</evidence>
<dbReference type="SUPFAM" id="SSF140860">
    <property type="entry name" value="Pseudo ankyrin repeat-like"/>
    <property type="match status" value="1"/>
</dbReference>
<feature type="transmembrane region" description="Helical" evidence="3">
    <location>
        <begin position="170"/>
        <end position="190"/>
    </location>
</feature>
<comment type="caution">
    <text evidence="4">The sequence shown here is derived from an EMBL/GenBank/DDBJ whole genome shotgun (WGS) entry which is preliminary data.</text>
</comment>
<evidence type="ECO:0000256" key="3">
    <source>
        <dbReference type="SAM" id="Phobius"/>
    </source>
</evidence>
<dbReference type="PANTHER" id="PTHR24177">
    <property type="entry name" value="CASKIN"/>
    <property type="match status" value="1"/>
</dbReference>
<name>A0AAE1IUD9_9FABA</name>